<dbReference type="Pfam" id="PF02875">
    <property type="entry name" value="Mur_ligase_C"/>
    <property type="match status" value="1"/>
</dbReference>
<feature type="binding site" evidence="8">
    <location>
        <position position="177"/>
    </location>
    <ligand>
        <name>UDP-N-acetyl-alpha-D-muramoyl-L-alanyl-D-glutamate</name>
        <dbReference type="ChEBI" id="CHEBI:83900"/>
    </ligand>
</feature>
<keyword evidence="3 8" id="KW-0132">Cell division</keyword>
<evidence type="ECO:0000259" key="10">
    <source>
        <dbReference type="Pfam" id="PF01225"/>
    </source>
</evidence>
<evidence type="ECO:0000256" key="1">
    <source>
        <dbReference type="ARBA" id="ARBA00004752"/>
    </source>
</evidence>
<evidence type="ECO:0000313" key="14">
    <source>
        <dbReference type="Proteomes" id="UP001275436"/>
    </source>
</evidence>
<feature type="binding site" evidence="8">
    <location>
        <position position="183"/>
    </location>
    <ligand>
        <name>UDP-N-acetyl-alpha-D-muramoyl-L-alanyl-D-glutamate</name>
        <dbReference type="ChEBI" id="CHEBI:83900"/>
    </ligand>
</feature>
<comment type="function">
    <text evidence="8">Catalyzes the addition of an amino acid to the nucleotide precursor UDP-N-acetylmuramoyl-L-alanyl-D-glutamate (UMAG) in the biosynthesis of bacterial cell-wall peptidoglycan.</text>
</comment>
<keyword evidence="4 8" id="KW-0133">Cell shape</keyword>
<feature type="binding site" evidence="8">
    <location>
        <position position="185"/>
    </location>
    <ligand>
        <name>UDP-N-acetyl-alpha-D-muramoyl-L-alanyl-D-glutamate</name>
        <dbReference type="ChEBI" id="CHEBI:83900"/>
    </ligand>
</feature>
<evidence type="ECO:0000256" key="4">
    <source>
        <dbReference type="ARBA" id="ARBA00022960"/>
    </source>
</evidence>
<dbReference type="PANTHER" id="PTHR23135">
    <property type="entry name" value="MUR LIGASE FAMILY MEMBER"/>
    <property type="match status" value="1"/>
</dbReference>
<proteinExistence type="inferred from homology"/>
<comment type="subcellular location">
    <subcellularLocation>
        <location evidence="8 9">Cytoplasm</location>
    </subcellularLocation>
</comment>
<feature type="domain" description="Mur ligase C-terminal" evidence="11">
    <location>
        <begin position="329"/>
        <end position="457"/>
    </location>
</feature>
<evidence type="ECO:0000256" key="8">
    <source>
        <dbReference type="HAMAP-Rule" id="MF_00208"/>
    </source>
</evidence>
<dbReference type="InterPro" id="IPR005761">
    <property type="entry name" value="UDP-N-AcMur-Glu-dNH2Pim_ligase"/>
</dbReference>
<name>A0ABQ5TTD9_9BACI</name>
<organism evidence="13 14">
    <name type="scientific">Oceanobacillus kimchii</name>
    <dbReference type="NCBI Taxonomy" id="746691"/>
    <lineage>
        <taxon>Bacteria</taxon>
        <taxon>Bacillati</taxon>
        <taxon>Bacillota</taxon>
        <taxon>Bacilli</taxon>
        <taxon>Bacillales</taxon>
        <taxon>Bacillaceae</taxon>
        <taxon>Oceanobacillus</taxon>
    </lineage>
</organism>
<dbReference type="PANTHER" id="PTHR23135:SF4">
    <property type="entry name" value="UDP-N-ACETYLMURAMOYL-L-ALANYL-D-GLUTAMATE--2,6-DIAMINOPIMELATE LIGASE MURE HOMOLOG, CHLOROPLASTIC"/>
    <property type="match status" value="1"/>
</dbReference>
<dbReference type="InterPro" id="IPR004101">
    <property type="entry name" value="Mur_ligase_C"/>
</dbReference>
<dbReference type="NCBIfam" id="NF001126">
    <property type="entry name" value="PRK00139.1-4"/>
    <property type="match status" value="1"/>
</dbReference>
<evidence type="ECO:0000256" key="7">
    <source>
        <dbReference type="ARBA" id="ARBA00023316"/>
    </source>
</evidence>
<dbReference type="EC" id="6.3.2.-" evidence="8"/>
<keyword evidence="8" id="KW-0460">Magnesium</keyword>
<comment type="similarity">
    <text evidence="2 8">Belongs to the MurCDEF family. MurE subfamily.</text>
</comment>
<evidence type="ECO:0000256" key="2">
    <source>
        <dbReference type="ARBA" id="ARBA00005898"/>
    </source>
</evidence>
<sequence length="488" mass="54325">MKLKSLIEGINNTSKIDSETANLTVTGIADSSDNVSQGYIFVAINGFNQDGHQFILKAIEKGACVIVGESEITGLTVPYIKVENSRKALGIIANKFYGNPSNQKLMIGITGTNGKTTTSYILKHALESNGKSCSLIGTIQNVINGQVKMSTNTTPSSLDLQRLIAESKDEVVIVEVSSHGLSQYRVQGITFDLCLFTNLEHDHLDYHPTMEDYFQTKMLLFDHLKEDGQAIVNTDNHWGKRLAKILQGKGINVNSIGQSSDNKVRILYFNFKNSTVFVEDGDEVNLIFSPMHGIHNMYNTLIAYVSARLVGLSEDSIIESVSNFQGVEGRFEKTKLSNGAIIVVDYAHTAEAILHCLTTAKLFGANRVIHIFGFRGDRDHTKRQEMLTVTSGTSDQYILTLDDLNSVPQSEMIETLENLNTLYGNEKGLVIPDRTLAIKWAIEHSNPEDWIIITGKGHETYQQNYRLQTESDKDTVLYFTKKKHSWSS</sequence>
<dbReference type="GO" id="GO:0016874">
    <property type="term" value="F:ligase activity"/>
    <property type="evidence" value="ECO:0007669"/>
    <property type="project" value="UniProtKB-KW"/>
</dbReference>
<evidence type="ECO:0000256" key="6">
    <source>
        <dbReference type="ARBA" id="ARBA00023306"/>
    </source>
</evidence>
<dbReference type="InterPro" id="IPR036565">
    <property type="entry name" value="Mur-like_cat_sf"/>
</dbReference>
<dbReference type="InterPro" id="IPR000713">
    <property type="entry name" value="Mur_ligase_N"/>
</dbReference>
<keyword evidence="14" id="KW-1185">Reference proteome</keyword>
<keyword evidence="8" id="KW-0547">Nucleotide-binding</keyword>
<dbReference type="Gene3D" id="3.40.1190.10">
    <property type="entry name" value="Mur-like, catalytic domain"/>
    <property type="match status" value="1"/>
</dbReference>
<feature type="binding site" evidence="8">
    <location>
        <begin position="111"/>
        <end position="117"/>
    </location>
    <ligand>
        <name>ATP</name>
        <dbReference type="ChEBI" id="CHEBI:30616"/>
    </ligand>
</feature>
<reference evidence="13 14" key="1">
    <citation type="submission" date="2023-02" db="EMBL/GenBank/DDBJ databases">
        <title>Oceanobacillus kimchii IFOP_LL358 isolated form Alexandrium catenella lab strain.</title>
        <authorList>
            <person name="Gajardo G."/>
            <person name="Ueki S."/>
            <person name="Maruyama F."/>
        </authorList>
    </citation>
    <scope>NUCLEOTIDE SEQUENCE [LARGE SCALE GENOMIC DNA]</scope>
    <source>
        <strain evidence="13 14">IFOP_LL358</strain>
    </source>
</reference>
<dbReference type="SUPFAM" id="SSF63418">
    <property type="entry name" value="MurE/MurF N-terminal domain"/>
    <property type="match status" value="1"/>
</dbReference>
<dbReference type="Pfam" id="PF01225">
    <property type="entry name" value="Mur_ligase"/>
    <property type="match status" value="1"/>
</dbReference>
<comment type="pathway">
    <text evidence="1 8 9">Cell wall biogenesis; peptidoglycan biosynthesis.</text>
</comment>
<accession>A0ABQ5TTD9</accession>
<dbReference type="Gene3D" id="3.40.1390.10">
    <property type="entry name" value="MurE/MurF, N-terminal domain"/>
    <property type="match status" value="1"/>
</dbReference>
<evidence type="ECO:0000313" key="13">
    <source>
        <dbReference type="EMBL" id="GLO68412.1"/>
    </source>
</evidence>
<comment type="caution">
    <text evidence="8">Lacks conserved residue(s) required for the propagation of feature annotation.</text>
</comment>
<dbReference type="NCBIfam" id="TIGR01085">
    <property type="entry name" value="murE"/>
    <property type="match status" value="1"/>
</dbReference>
<feature type="domain" description="Mur ligase central" evidence="12">
    <location>
        <begin position="109"/>
        <end position="306"/>
    </location>
</feature>
<dbReference type="HAMAP" id="MF_00208">
    <property type="entry name" value="MurE"/>
    <property type="match status" value="1"/>
</dbReference>
<dbReference type="InterPro" id="IPR013221">
    <property type="entry name" value="Mur_ligase_cen"/>
</dbReference>
<evidence type="ECO:0000256" key="5">
    <source>
        <dbReference type="ARBA" id="ARBA00022984"/>
    </source>
</evidence>
<feature type="domain" description="Mur ligase N-terminal catalytic" evidence="10">
    <location>
        <begin position="25"/>
        <end position="97"/>
    </location>
</feature>
<keyword evidence="8" id="KW-0067">ATP-binding</keyword>
<keyword evidence="8 13" id="KW-0436">Ligase</keyword>
<feature type="binding site" evidence="8">
    <location>
        <begin position="153"/>
        <end position="154"/>
    </location>
    <ligand>
        <name>UDP-N-acetyl-alpha-D-muramoyl-L-alanyl-D-glutamate</name>
        <dbReference type="ChEBI" id="CHEBI:83900"/>
    </ligand>
</feature>
<dbReference type="InterPro" id="IPR036615">
    <property type="entry name" value="Mur_ligase_C_dom_sf"/>
</dbReference>
<comment type="PTM">
    <text evidence="8">Carboxylation is probably crucial for Mg(2+) binding and, consequently, for the gamma-phosphate positioning of ATP.</text>
</comment>
<dbReference type="EMBL" id="BSKO01000002">
    <property type="protein sequence ID" value="GLO68412.1"/>
    <property type="molecule type" value="Genomic_DNA"/>
</dbReference>
<comment type="cofactor">
    <cofactor evidence="8">
        <name>Mg(2+)</name>
        <dbReference type="ChEBI" id="CHEBI:18420"/>
    </cofactor>
</comment>
<dbReference type="SUPFAM" id="SSF53623">
    <property type="entry name" value="MurD-like peptide ligases, catalytic domain"/>
    <property type="match status" value="1"/>
</dbReference>
<dbReference type="Proteomes" id="UP001275436">
    <property type="component" value="Unassembled WGS sequence"/>
</dbReference>
<feature type="binding site" evidence="8">
    <location>
        <position position="152"/>
    </location>
    <ligand>
        <name>UDP-N-acetyl-alpha-D-muramoyl-L-alanyl-D-glutamate</name>
        <dbReference type="ChEBI" id="CHEBI:83900"/>
    </ligand>
</feature>
<dbReference type="Pfam" id="PF08245">
    <property type="entry name" value="Mur_ligase_M"/>
    <property type="match status" value="1"/>
</dbReference>
<gene>
    <name evidence="13" type="primary">murE_3</name>
    <name evidence="8" type="synonym">murE</name>
    <name evidence="13" type="ORF">MACH08_41960</name>
</gene>
<evidence type="ECO:0000256" key="9">
    <source>
        <dbReference type="RuleBase" id="RU004135"/>
    </source>
</evidence>
<dbReference type="SUPFAM" id="SSF53244">
    <property type="entry name" value="MurD-like peptide ligases, peptide-binding domain"/>
    <property type="match status" value="1"/>
</dbReference>
<evidence type="ECO:0000259" key="12">
    <source>
        <dbReference type="Pfam" id="PF08245"/>
    </source>
</evidence>
<feature type="modified residue" description="N6-carboxylysine" evidence="8">
    <location>
        <position position="217"/>
    </location>
</feature>
<keyword evidence="6 8" id="KW-0131">Cell cycle</keyword>
<protein>
    <recommendedName>
        <fullName evidence="8">UDP-N-acetylmuramyl-tripeptide synthetase</fullName>
        <ecNumber evidence="8">6.3.2.-</ecNumber>
    </recommendedName>
    <alternativeName>
        <fullName evidence="8">UDP-MurNAc-tripeptide synthetase</fullName>
    </alternativeName>
</protein>
<keyword evidence="5 8" id="KW-0573">Peptidoglycan synthesis</keyword>
<feature type="binding site" evidence="8">
    <location>
        <position position="32"/>
    </location>
    <ligand>
        <name>UDP-N-acetyl-alpha-D-muramoyl-L-alanyl-D-glutamate</name>
        <dbReference type="ChEBI" id="CHEBI:83900"/>
    </ligand>
</feature>
<dbReference type="RefSeq" id="WP_317958642.1">
    <property type="nucleotide sequence ID" value="NZ_BSKO01000002.1"/>
</dbReference>
<evidence type="ECO:0000259" key="11">
    <source>
        <dbReference type="Pfam" id="PF02875"/>
    </source>
</evidence>
<dbReference type="InterPro" id="IPR035911">
    <property type="entry name" value="MurE/MurF_N"/>
</dbReference>
<keyword evidence="8" id="KW-0963">Cytoplasm</keyword>
<dbReference type="Gene3D" id="3.90.190.20">
    <property type="entry name" value="Mur ligase, C-terminal domain"/>
    <property type="match status" value="1"/>
</dbReference>
<comment type="caution">
    <text evidence="13">The sequence shown here is derived from an EMBL/GenBank/DDBJ whole genome shotgun (WGS) entry which is preliminary data.</text>
</comment>
<keyword evidence="7 8" id="KW-0961">Cell wall biogenesis/degradation</keyword>
<evidence type="ECO:0000256" key="3">
    <source>
        <dbReference type="ARBA" id="ARBA00022618"/>
    </source>
</evidence>